<evidence type="ECO:0000256" key="4">
    <source>
        <dbReference type="ARBA" id="ARBA00022723"/>
    </source>
</evidence>
<dbReference type="SUPFAM" id="SSF48576">
    <property type="entry name" value="Terpenoid synthases"/>
    <property type="match status" value="1"/>
</dbReference>
<keyword evidence="3 6" id="KW-0808">Transferase</keyword>
<organism evidence="8 9">
    <name type="scientific">Streptomyces lacrimifluminis</name>
    <dbReference type="NCBI Taxonomy" id="1500077"/>
    <lineage>
        <taxon>Bacteria</taxon>
        <taxon>Bacillati</taxon>
        <taxon>Actinomycetota</taxon>
        <taxon>Actinomycetes</taxon>
        <taxon>Kitasatosporales</taxon>
        <taxon>Streptomycetaceae</taxon>
        <taxon>Streptomyces</taxon>
    </lineage>
</organism>
<keyword evidence="5" id="KW-0460">Magnesium</keyword>
<evidence type="ECO:0000256" key="6">
    <source>
        <dbReference type="RuleBase" id="RU004466"/>
    </source>
</evidence>
<dbReference type="Pfam" id="PF00348">
    <property type="entry name" value="polyprenyl_synt"/>
    <property type="match status" value="1"/>
</dbReference>
<feature type="compositionally biased region" description="Basic residues" evidence="7">
    <location>
        <begin position="109"/>
        <end position="123"/>
    </location>
</feature>
<evidence type="ECO:0000256" key="5">
    <source>
        <dbReference type="ARBA" id="ARBA00022842"/>
    </source>
</evidence>
<evidence type="ECO:0000313" key="8">
    <source>
        <dbReference type="EMBL" id="GGJ63275.1"/>
    </source>
</evidence>
<protein>
    <recommendedName>
        <fullName evidence="10">Geranylgeranyl diphosphate synthase</fullName>
    </recommendedName>
</protein>
<dbReference type="InterPro" id="IPR008949">
    <property type="entry name" value="Isoprenoid_synthase_dom_sf"/>
</dbReference>
<reference evidence="8" key="1">
    <citation type="journal article" date="2014" name="Int. J. Syst. Evol. Microbiol.">
        <title>Complete genome sequence of Corynebacterium casei LMG S-19264T (=DSM 44701T), isolated from a smear-ripened cheese.</title>
        <authorList>
            <consortium name="US DOE Joint Genome Institute (JGI-PGF)"/>
            <person name="Walter F."/>
            <person name="Albersmeier A."/>
            <person name="Kalinowski J."/>
            <person name="Ruckert C."/>
        </authorList>
    </citation>
    <scope>NUCLEOTIDE SEQUENCE</scope>
    <source>
        <strain evidence="8">CGMCC 4.7272</strain>
    </source>
</reference>
<evidence type="ECO:0000256" key="2">
    <source>
        <dbReference type="ARBA" id="ARBA00006706"/>
    </source>
</evidence>
<dbReference type="Gene3D" id="1.10.600.10">
    <property type="entry name" value="Farnesyl Diphosphate Synthase"/>
    <property type="match status" value="1"/>
</dbReference>
<feature type="region of interest" description="Disordered" evidence="7">
    <location>
        <begin position="104"/>
        <end position="124"/>
    </location>
</feature>
<dbReference type="PANTHER" id="PTHR12001:SF85">
    <property type="entry name" value="SHORT CHAIN ISOPRENYL DIPHOSPHATE SYNTHASE"/>
    <property type="match status" value="1"/>
</dbReference>
<dbReference type="EMBL" id="BMMU01000036">
    <property type="protein sequence ID" value="GGJ63275.1"/>
    <property type="molecule type" value="Genomic_DNA"/>
</dbReference>
<keyword evidence="9" id="KW-1185">Reference proteome</keyword>
<evidence type="ECO:0008006" key="10">
    <source>
        <dbReference type="Google" id="ProtNLM"/>
    </source>
</evidence>
<dbReference type="AlphaFoldDB" id="A0A917UK93"/>
<dbReference type="RefSeq" id="WP_308437476.1">
    <property type="nucleotide sequence ID" value="NZ_BAABER010000039.1"/>
</dbReference>
<reference evidence="8" key="2">
    <citation type="submission" date="2020-09" db="EMBL/GenBank/DDBJ databases">
        <authorList>
            <person name="Sun Q."/>
            <person name="Zhou Y."/>
        </authorList>
    </citation>
    <scope>NUCLEOTIDE SEQUENCE</scope>
    <source>
        <strain evidence="8">CGMCC 4.7272</strain>
    </source>
</reference>
<dbReference type="Proteomes" id="UP000625682">
    <property type="component" value="Unassembled WGS sequence"/>
</dbReference>
<dbReference type="SFLD" id="SFLDS00005">
    <property type="entry name" value="Isoprenoid_Synthase_Type_I"/>
    <property type="match status" value="1"/>
</dbReference>
<comment type="caution">
    <text evidence="8">The sequence shown here is derived from an EMBL/GenBank/DDBJ whole genome shotgun (WGS) entry which is preliminary data.</text>
</comment>
<dbReference type="GO" id="GO:0004659">
    <property type="term" value="F:prenyltransferase activity"/>
    <property type="evidence" value="ECO:0007669"/>
    <property type="project" value="InterPro"/>
</dbReference>
<comment type="cofactor">
    <cofactor evidence="1">
        <name>Mg(2+)</name>
        <dbReference type="ChEBI" id="CHEBI:18420"/>
    </cofactor>
</comment>
<sequence>MSTPAVAAAAAELPGTRREVDAVLARFVDSQARKASLQGFPPEVAQTLRCFLFSGGKRLRPALCVIGWNAAADEPPTGAVLQAAASLEMFHAFALIHDDVMDSSDTRRGHPTTHRSLAAHHAGRRDAERLGTSAAILLGDLALAWSDELLHTAGLTPGQLAEAVEVVGEMRTELMYGQYLDLCAAGQPCDDVDAALKTARYKTARYTIERPLHLGIALAGGNPPLRVALSAYALPLGEAFQLRDDLLGRIR</sequence>
<dbReference type="PROSITE" id="PS00723">
    <property type="entry name" value="POLYPRENYL_SYNTHASE_1"/>
    <property type="match status" value="1"/>
</dbReference>
<evidence type="ECO:0000256" key="7">
    <source>
        <dbReference type="SAM" id="MobiDB-lite"/>
    </source>
</evidence>
<dbReference type="PANTHER" id="PTHR12001">
    <property type="entry name" value="GERANYLGERANYL PYROPHOSPHATE SYNTHASE"/>
    <property type="match status" value="1"/>
</dbReference>
<dbReference type="InterPro" id="IPR033749">
    <property type="entry name" value="Polyprenyl_synt_CS"/>
</dbReference>
<keyword evidence="4" id="KW-0479">Metal-binding</keyword>
<evidence type="ECO:0000313" key="9">
    <source>
        <dbReference type="Proteomes" id="UP000625682"/>
    </source>
</evidence>
<evidence type="ECO:0000256" key="1">
    <source>
        <dbReference type="ARBA" id="ARBA00001946"/>
    </source>
</evidence>
<dbReference type="GO" id="GO:0008299">
    <property type="term" value="P:isoprenoid biosynthetic process"/>
    <property type="evidence" value="ECO:0007669"/>
    <property type="project" value="InterPro"/>
</dbReference>
<evidence type="ECO:0000256" key="3">
    <source>
        <dbReference type="ARBA" id="ARBA00022679"/>
    </source>
</evidence>
<dbReference type="GO" id="GO:0046872">
    <property type="term" value="F:metal ion binding"/>
    <property type="evidence" value="ECO:0007669"/>
    <property type="project" value="UniProtKB-KW"/>
</dbReference>
<proteinExistence type="inferred from homology"/>
<dbReference type="InterPro" id="IPR000092">
    <property type="entry name" value="Polyprenyl_synt"/>
</dbReference>
<comment type="similarity">
    <text evidence="2 6">Belongs to the FPP/GGPP synthase family.</text>
</comment>
<name>A0A917UK93_9ACTN</name>
<gene>
    <name evidence="8" type="ORF">GCM10012282_70600</name>
</gene>
<dbReference type="CDD" id="cd00685">
    <property type="entry name" value="Trans_IPPS_HT"/>
    <property type="match status" value="1"/>
</dbReference>
<accession>A0A917UK93</accession>